<evidence type="ECO:0000259" key="1">
    <source>
        <dbReference type="SMART" id="SM01321"/>
    </source>
</evidence>
<dbReference type="STRING" id="43989.cce_5002"/>
<dbReference type="NCBIfam" id="NF047646">
    <property type="entry name" value="REP_Tyr_transpos"/>
    <property type="match status" value="1"/>
</dbReference>
<dbReference type="GO" id="GO:0006313">
    <property type="term" value="P:DNA transposition"/>
    <property type="evidence" value="ECO:0007669"/>
    <property type="project" value="InterPro"/>
</dbReference>
<dbReference type="PANTHER" id="PTHR36966:SF1">
    <property type="entry name" value="REP-ASSOCIATED TYROSINE TRANSPOSASE"/>
    <property type="match status" value="1"/>
</dbReference>
<dbReference type="HOGENOM" id="CLU_110624_0_0_3"/>
<dbReference type="PANTHER" id="PTHR36966">
    <property type="entry name" value="REP-ASSOCIATED TYROSINE TRANSPOSASE"/>
    <property type="match status" value="1"/>
</dbReference>
<name>B1X2I7_CROS5</name>
<protein>
    <recommendedName>
        <fullName evidence="1">Transposase IS200-like domain-containing protein</fullName>
    </recommendedName>
</protein>
<dbReference type="Pfam" id="PF01797">
    <property type="entry name" value="Y1_Tnp"/>
    <property type="match status" value="1"/>
</dbReference>
<accession>B1X2I7</accession>
<dbReference type="SMART" id="SM01321">
    <property type="entry name" value="Y1_Tnp"/>
    <property type="match status" value="1"/>
</dbReference>
<gene>
    <name evidence="2" type="ordered locus">cce_5002</name>
</gene>
<reference evidence="2 3" key="1">
    <citation type="journal article" date="2008" name="Proc. Natl. Acad. Sci. U.S.A.">
        <title>The genome of Cyanothece 51142, a unicellular diazotrophic cyanobacterium important in the marine nitrogen cycle.</title>
        <authorList>
            <person name="Welsh E.A."/>
            <person name="Liberton M."/>
            <person name="Stoeckel J."/>
            <person name="Loh T."/>
            <person name="Elvitigala T."/>
            <person name="Wang C."/>
            <person name="Wollam A."/>
            <person name="Fulton R.S."/>
            <person name="Clifton S.W."/>
            <person name="Jacobs J.M."/>
            <person name="Aurora R."/>
            <person name="Ghosh B.K."/>
            <person name="Sherman L.A."/>
            <person name="Smith R.D."/>
            <person name="Wilson R.K."/>
            <person name="Pakrasi H.B."/>
        </authorList>
    </citation>
    <scope>NUCLEOTIDE SEQUENCE [LARGE SCALE GENOMIC DNA]</scope>
    <source>
        <strain evidence="3">ATCC 51142 / BH68</strain>
    </source>
</reference>
<evidence type="ECO:0000313" key="2">
    <source>
        <dbReference type="EMBL" id="ACB54348.1"/>
    </source>
</evidence>
<dbReference type="InterPro" id="IPR052715">
    <property type="entry name" value="RAYT_transposase"/>
</dbReference>
<proteinExistence type="predicted"/>
<dbReference type="Gene3D" id="3.30.70.1290">
    <property type="entry name" value="Transposase IS200-like"/>
    <property type="match status" value="1"/>
</dbReference>
<feature type="domain" description="Transposase IS200-like" evidence="1">
    <location>
        <begin position="12"/>
        <end position="129"/>
    </location>
</feature>
<dbReference type="SUPFAM" id="SSF143422">
    <property type="entry name" value="Transposase IS200-like"/>
    <property type="match status" value="1"/>
</dbReference>
<dbReference type="Proteomes" id="UP000001203">
    <property type="component" value="Chromosome linear"/>
</dbReference>
<dbReference type="AlphaFoldDB" id="B1X2I7"/>
<dbReference type="GO" id="GO:0043565">
    <property type="term" value="F:sequence-specific DNA binding"/>
    <property type="evidence" value="ECO:0007669"/>
    <property type="project" value="TreeGrafter"/>
</dbReference>
<dbReference type="InterPro" id="IPR036515">
    <property type="entry name" value="Transposase_17_sf"/>
</dbReference>
<dbReference type="EMBL" id="CP000807">
    <property type="protein sequence ID" value="ACB54348.1"/>
    <property type="molecule type" value="Genomic_DNA"/>
</dbReference>
<dbReference type="KEGG" id="cyt:cce_5002"/>
<evidence type="ECO:0000313" key="3">
    <source>
        <dbReference type="Proteomes" id="UP000001203"/>
    </source>
</evidence>
<dbReference type="eggNOG" id="COG1943">
    <property type="taxonomic scope" value="Bacteria"/>
</dbReference>
<dbReference type="GO" id="GO:0004803">
    <property type="term" value="F:transposase activity"/>
    <property type="evidence" value="ECO:0007669"/>
    <property type="project" value="InterPro"/>
</dbReference>
<dbReference type="OrthoDB" id="9788881at2"/>
<sequence length="149" mass="17986">MPYKKPLPKLEIQGGIYFITFNTYERLELNNEARKIVLNACLYFHDKRYYLYTAVIMSDHVHLLIKPYQKSDNKYWSIGSFLHSIKSYSSKQIPKVMKHIGKVWQDGRYDTLIKNRQQFLNTWEYIKQNPVKAKYTDNPESYPFLWESF</sequence>
<dbReference type="RefSeq" id="WP_009546239.1">
    <property type="nucleotide sequence ID" value="NC_010547.1"/>
</dbReference>
<keyword evidence="3" id="KW-1185">Reference proteome</keyword>
<dbReference type="InterPro" id="IPR002686">
    <property type="entry name" value="Transposase_17"/>
</dbReference>
<organism evidence="2 3">
    <name type="scientific">Crocosphaera subtropica (strain ATCC 51142 / BH68)</name>
    <name type="common">Cyanothece sp. (strain ATCC 51142)</name>
    <dbReference type="NCBI Taxonomy" id="43989"/>
    <lineage>
        <taxon>Bacteria</taxon>
        <taxon>Bacillati</taxon>
        <taxon>Cyanobacteriota</taxon>
        <taxon>Cyanophyceae</taxon>
        <taxon>Oscillatoriophycideae</taxon>
        <taxon>Chroococcales</taxon>
        <taxon>Aphanothecaceae</taxon>
        <taxon>Crocosphaera</taxon>
        <taxon>Crocosphaera subtropica</taxon>
    </lineage>
</organism>